<feature type="non-terminal residue" evidence="1">
    <location>
        <position position="1"/>
    </location>
</feature>
<gene>
    <name evidence="1" type="ORF">PENTCL1PPCAC_7531</name>
</gene>
<dbReference type="AlphaFoldDB" id="A0AAV5T0U6"/>
<evidence type="ECO:0000313" key="2">
    <source>
        <dbReference type="Proteomes" id="UP001432027"/>
    </source>
</evidence>
<keyword evidence="2" id="KW-1185">Reference proteome</keyword>
<organism evidence="1 2">
    <name type="scientific">Pristionchus entomophagus</name>
    <dbReference type="NCBI Taxonomy" id="358040"/>
    <lineage>
        <taxon>Eukaryota</taxon>
        <taxon>Metazoa</taxon>
        <taxon>Ecdysozoa</taxon>
        <taxon>Nematoda</taxon>
        <taxon>Chromadorea</taxon>
        <taxon>Rhabditida</taxon>
        <taxon>Rhabditina</taxon>
        <taxon>Diplogasteromorpha</taxon>
        <taxon>Diplogasteroidea</taxon>
        <taxon>Neodiplogasteridae</taxon>
        <taxon>Pristionchus</taxon>
    </lineage>
</organism>
<feature type="non-terminal residue" evidence="1">
    <location>
        <position position="180"/>
    </location>
</feature>
<comment type="caution">
    <text evidence="1">The sequence shown here is derived from an EMBL/GenBank/DDBJ whole genome shotgun (WGS) entry which is preliminary data.</text>
</comment>
<name>A0AAV5T0U6_9BILA</name>
<accession>A0AAV5T0U6</accession>
<dbReference type="EMBL" id="BTSX01000002">
    <property type="protein sequence ID" value="GMS85356.1"/>
    <property type="molecule type" value="Genomic_DNA"/>
</dbReference>
<reference evidence="1" key="1">
    <citation type="submission" date="2023-10" db="EMBL/GenBank/DDBJ databases">
        <title>Genome assembly of Pristionchus species.</title>
        <authorList>
            <person name="Yoshida K."/>
            <person name="Sommer R.J."/>
        </authorList>
    </citation>
    <scope>NUCLEOTIDE SEQUENCE</scope>
    <source>
        <strain evidence="1">RS0144</strain>
    </source>
</reference>
<sequence length="180" mass="20049">ILLVNRSYVPLFPIQTVFLENPICSNGFRLDASPSSQPGLVAILQHDVSQSHRTLLIAHFASRSEHLPIISGGGQIPHFQTARQISLFDSEYFFHDIFRCRKIDLHDEICDVRGGNGVVEGSMLSRLKADGVECHFGGSSHHVEESRGITDRSSLVENVHVSGRSIVYRNLIEDRLDCAN</sequence>
<protein>
    <submittedName>
        <fullName evidence="1">Uncharacterized protein</fullName>
    </submittedName>
</protein>
<proteinExistence type="predicted"/>
<evidence type="ECO:0000313" key="1">
    <source>
        <dbReference type="EMBL" id="GMS85356.1"/>
    </source>
</evidence>
<dbReference type="Proteomes" id="UP001432027">
    <property type="component" value="Unassembled WGS sequence"/>
</dbReference>